<dbReference type="Gene3D" id="1.25.40.10">
    <property type="entry name" value="Tetratricopeptide repeat domain"/>
    <property type="match status" value="1"/>
</dbReference>
<proteinExistence type="inferred from homology"/>
<accession>A0A022Q523</accession>
<dbReference type="InterPro" id="IPR002885">
    <property type="entry name" value="PPR_rpt"/>
</dbReference>
<feature type="repeat" description="PPR" evidence="3">
    <location>
        <begin position="328"/>
        <end position="362"/>
    </location>
</feature>
<dbReference type="EMBL" id="KI632191">
    <property type="protein sequence ID" value="EYU22729.1"/>
    <property type="molecule type" value="Genomic_DNA"/>
</dbReference>
<evidence type="ECO:0000313" key="4">
    <source>
        <dbReference type="EMBL" id="EYU22729.1"/>
    </source>
</evidence>
<name>A0A022Q523_ERYGU</name>
<sequence>MRISNYSYTTTTLYFFRYCLNFTPLSSLSPKTLNPDIYTPLLSNSLSTISSLCKSSSGVLPINNRFQINSSIDKIESNSRCKRQSLCYFQSGLPSKIRSSTHSVLHYFDSSTLLKRESHYRCSNSERLRFGRCFTIASSDETFTSSPVMENEVRSVANICSDQQKFEKRNKFPQKFVLEIVDILRNNGADLESRLSMLHSNLSVYSITEIFEVLNSRRISGLRLVEWIWSNKPQLHKNAHICSLIIDNFGRLDDYENISVWFKKFSSEKICLTYEAFAFLPVLAPENSSLRESATRVVDLLNKIGVEMFCKLDLFEMAKYVIKITESKNAYYCILIREKCRSGLIEDAHSIIREMGNANCVPNTTIYNYLLGSLWKNGRMDKASALLDEMKEIGIPRDEITFEILINFVCRFGEMDEVHHLLDEMTSQGIEPRISTHACIVKTLFAAEKYEAAHKYVVDFSVIYKTSSNMMYSLMANLYWEKGDIMSAKNILVEMMEKGLKPNFSIYLKIVKRIRRSGSTNLARDLESLHS</sequence>
<evidence type="ECO:0000256" key="2">
    <source>
        <dbReference type="ARBA" id="ARBA00022737"/>
    </source>
</evidence>
<organism evidence="4 5">
    <name type="scientific">Erythranthe guttata</name>
    <name type="common">Yellow monkey flower</name>
    <name type="synonym">Mimulus guttatus</name>
    <dbReference type="NCBI Taxonomy" id="4155"/>
    <lineage>
        <taxon>Eukaryota</taxon>
        <taxon>Viridiplantae</taxon>
        <taxon>Streptophyta</taxon>
        <taxon>Embryophyta</taxon>
        <taxon>Tracheophyta</taxon>
        <taxon>Spermatophyta</taxon>
        <taxon>Magnoliopsida</taxon>
        <taxon>eudicotyledons</taxon>
        <taxon>Gunneridae</taxon>
        <taxon>Pentapetalae</taxon>
        <taxon>asterids</taxon>
        <taxon>lamiids</taxon>
        <taxon>Lamiales</taxon>
        <taxon>Phrymaceae</taxon>
        <taxon>Erythranthe</taxon>
    </lineage>
</organism>
<dbReference type="Pfam" id="PF13041">
    <property type="entry name" value="PPR_2"/>
    <property type="match status" value="1"/>
</dbReference>
<evidence type="ECO:0008006" key="6">
    <source>
        <dbReference type="Google" id="ProtNLM"/>
    </source>
</evidence>
<evidence type="ECO:0000256" key="1">
    <source>
        <dbReference type="ARBA" id="ARBA00007626"/>
    </source>
</evidence>
<dbReference type="InterPro" id="IPR011990">
    <property type="entry name" value="TPR-like_helical_dom_sf"/>
</dbReference>
<evidence type="ECO:0000256" key="3">
    <source>
        <dbReference type="PROSITE-ProRule" id="PRU00708"/>
    </source>
</evidence>
<dbReference type="eggNOG" id="KOG4197">
    <property type="taxonomic scope" value="Eukaryota"/>
</dbReference>
<feature type="non-terminal residue" evidence="4">
    <location>
        <position position="531"/>
    </location>
</feature>
<evidence type="ECO:0000313" key="5">
    <source>
        <dbReference type="Proteomes" id="UP000030748"/>
    </source>
</evidence>
<feature type="repeat" description="PPR" evidence="3">
    <location>
        <begin position="398"/>
        <end position="432"/>
    </location>
</feature>
<comment type="similarity">
    <text evidence="1">Belongs to the PPR family. P subfamily.</text>
</comment>
<protein>
    <recommendedName>
        <fullName evidence="6">Pentacotripeptide-repeat region of PRORP domain-containing protein</fullName>
    </recommendedName>
</protein>
<dbReference type="Proteomes" id="UP000030748">
    <property type="component" value="Unassembled WGS sequence"/>
</dbReference>
<dbReference type="Pfam" id="PF01535">
    <property type="entry name" value="PPR"/>
    <property type="match status" value="2"/>
</dbReference>
<dbReference type="AlphaFoldDB" id="A0A022Q523"/>
<reference evidence="4 5" key="1">
    <citation type="journal article" date="2013" name="Proc. Natl. Acad. Sci. U.S.A.">
        <title>Fine-scale variation in meiotic recombination in Mimulus inferred from population shotgun sequencing.</title>
        <authorList>
            <person name="Hellsten U."/>
            <person name="Wright K.M."/>
            <person name="Jenkins J."/>
            <person name="Shu S."/>
            <person name="Yuan Y."/>
            <person name="Wessler S.R."/>
            <person name="Schmutz J."/>
            <person name="Willis J.H."/>
            <person name="Rokhsar D.S."/>
        </authorList>
    </citation>
    <scope>NUCLEOTIDE SEQUENCE [LARGE SCALE GENOMIC DNA]</scope>
    <source>
        <strain evidence="5">cv. DUN x IM62</strain>
    </source>
</reference>
<feature type="repeat" description="PPR" evidence="3">
    <location>
        <begin position="363"/>
        <end position="397"/>
    </location>
</feature>
<dbReference type="PANTHER" id="PTHR47936:SF3">
    <property type="entry name" value="PENTACOTRIPEPTIDE-REPEAT REGION OF PRORP DOMAIN-CONTAINING PROTEIN"/>
    <property type="match status" value="1"/>
</dbReference>
<dbReference type="NCBIfam" id="TIGR00756">
    <property type="entry name" value="PPR"/>
    <property type="match status" value="3"/>
</dbReference>
<keyword evidence="2" id="KW-0677">Repeat</keyword>
<feature type="repeat" description="PPR" evidence="3">
    <location>
        <begin position="468"/>
        <end position="502"/>
    </location>
</feature>
<dbReference type="PANTHER" id="PTHR47936">
    <property type="entry name" value="PPR_LONG DOMAIN-CONTAINING PROTEIN"/>
    <property type="match status" value="1"/>
</dbReference>
<dbReference type="PROSITE" id="PS51375">
    <property type="entry name" value="PPR"/>
    <property type="match status" value="4"/>
</dbReference>
<gene>
    <name evidence="4" type="ORF">MIMGU_mgv1a019695mg</name>
</gene>
<keyword evidence="5" id="KW-1185">Reference proteome</keyword>